<dbReference type="Proteomes" id="UP000255529">
    <property type="component" value="Unassembled WGS sequence"/>
</dbReference>
<evidence type="ECO:0008006" key="3">
    <source>
        <dbReference type="Google" id="ProtNLM"/>
    </source>
</evidence>
<organism evidence="1 2">
    <name type="scientific">Serratia quinivorans</name>
    <dbReference type="NCBI Taxonomy" id="137545"/>
    <lineage>
        <taxon>Bacteria</taxon>
        <taxon>Pseudomonadati</taxon>
        <taxon>Pseudomonadota</taxon>
        <taxon>Gammaproteobacteria</taxon>
        <taxon>Enterobacterales</taxon>
        <taxon>Yersiniaceae</taxon>
        <taxon>Serratia</taxon>
    </lineage>
</organism>
<dbReference type="EMBL" id="UGYN01000002">
    <property type="protein sequence ID" value="SUI81970.1"/>
    <property type="molecule type" value="Genomic_DNA"/>
</dbReference>
<evidence type="ECO:0000313" key="2">
    <source>
        <dbReference type="Proteomes" id="UP000255529"/>
    </source>
</evidence>
<sequence length="219" mass="24856">MVNAQVFDIDVSAMESLKQALNATQAQYVGAYNRALTRTVSKLYRDSVMLMMEQAGVRKKSIARRRVRQFKKQRNAGREGRSLSGLQIRGAKIWYGLNPFRLHELKGKISGTGDSRRKNKGAAQNTGKVTFLPTGKGLTPTTFDRAFIGKRYGYRSVWIRGDDGRIREARIPVAEGMEDAIDDHIFNTIGPVFWRYFEQDLNGRVAGNVHFDLKTGRRR</sequence>
<reference evidence="1 2" key="1">
    <citation type="submission" date="2018-06" db="EMBL/GenBank/DDBJ databases">
        <authorList>
            <consortium name="Pathogen Informatics"/>
            <person name="Doyle S."/>
        </authorList>
    </citation>
    <scope>NUCLEOTIDE SEQUENCE [LARGE SCALE GENOMIC DNA]</scope>
    <source>
        <strain evidence="1 2">NCTC11544</strain>
    </source>
</reference>
<name>A0A380AKS8_9GAMM</name>
<evidence type="ECO:0000313" key="1">
    <source>
        <dbReference type="EMBL" id="SUI81970.1"/>
    </source>
</evidence>
<dbReference type="AlphaFoldDB" id="A0A380AKS8"/>
<protein>
    <recommendedName>
        <fullName evidence="3">Prophage minor tail protein Z (GPZ)</fullName>
    </recommendedName>
</protein>
<proteinExistence type="predicted"/>
<accession>A0A380AKS8</accession>
<gene>
    <name evidence="1" type="ORF">NCTC11544_04307</name>
</gene>